<organism evidence="4 5">
    <name type="scientific">Phlebotomus papatasi</name>
    <name type="common">Sandfly</name>
    <dbReference type="NCBI Taxonomy" id="29031"/>
    <lineage>
        <taxon>Eukaryota</taxon>
        <taxon>Metazoa</taxon>
        <taxon>Ecdysozoa</taxon>
        <taxon>Arthropoda</taxon>
        <taxon>Hexapoda</taxon>
        <taxon>Insecta</taxon>
        <taxon>Pterygota</taxon>
        <taxon>Neoptera</taxon>
        <taxon>Endopterygota</taxon>
        <taxon>Diptera</taxon>
        <taxon>Nematocera</taxon>
        <taxon>Psychodoidea</taxon>
        <taxon>Psychodidae</taxon>
        <taxon>Phlebotomus</taxon>
        <taxon>Phlebotomus</taxon>
    </lineage>
</organism>
<dbReference type="AlphaFoldDB" id="A0A1B0DJ58"/>
<evidence type="ECO:0000313" key="4">
    <source>
        <dbReference type="EnsemblMetazoa" id="PPAI008195-PA"/>
    </source>
</evidence>
<evidence type="ECO:0000256" key="3">
    <source>
        <dbReference type="ARBA" id="ARBA00022679"/>
    </source>
</evidence>
<name>A0A1B0DJ58_PHLPP</name>
<dbReference type="GO" id="GO:0008194">
    <property type="term" value="F:UDP-glycosyltransferase activity"/>
    <property type="evidence" value="ECO:0007669"/>
    <property type="project" value="InterPro"/>
</dbReference>
<evidence type="ECO:0008006" key="6">
    <source>
        <dbReference type="Google" id="ProtNLM"/>
    </source>
</evidence>
<dbReference type="CDD" id="cd03784">
    <property type="entry name" value="GT1_Gtf-like"/>
    <property type="match status" value="2"/>
</dbReference>
<dbReference type="EMBL" id="AJVK01015668">
    <property type="status" value="NOT_ANNOTATED_CDS"/>
    <property type="molecule type" value="Genomic_DNA"/>
</dbReference>
<sequence length="664" mass="74910">TEIKQQNHQYNVVNKINEALAARGHNVTAIGADIDHYAVGLPPVAQLEESARLALVNYHPVFEPSEPMLPNVIGIAGLQIQEPKRLPKDLKEIADQRSFVFFSLGTNTQPEMLGEQRIKHIVGAFRELSQFTIFWKVKGNLPLEVPPNLVIRPWFPQSDLLAHPNAKLFISHCGLLSTHEATWRAVPILGVPIILDQFMNAANSVKAGMALEYDIRNVTKDTFKSTILELITNSTYKKNALLRIFGANILVLEGLASPSHHIFFRVINEALAARGHNVTSISADVEINPVANLTYLHNEMVYAELYKGYEDVDNMNLLDFGYDGNLATIFEVEEYYLNTLAGIKKSTGYKQLLAYPDDFKFDLVIYDYMGLPTILGFLHKFKNPPLIGVTAFHAVSPTINLVGSSFNPSYIPFYFGSGLKETFFGRVENFFLCFFDYFHKYYVVFPKIYSVVKDDFPGLPDLTELERQTRLTLINYSPAIHDLEPMLPNVIPIAGMHVQKVKSLPKEFQEILDNAKNGLILFSLGTNVKSWMLGDERIQKFIEAFRNLPQYTILWKFDNEKIPNVPSNVIIKRWMPQNDILAHRNTKLFISHCGLLSSLESTWHGVPILGVPIFLDQFTNSETLIKAGISESINVRSFTSAEVTDVITNLKLHLNEDYGGSNSS</sequence>
<dbReference type="InterPro" id="IPR050271">
    <property type="entry name" value="UDP-glycosyltransferase"/>
</dbReference>
<dbReference type="FunFam" id="3.40.50.2000:FF:000021">
    <property type="entry name" value="UDP-glucuronosyltransferase"/>
    <property type="match status" value="2"/>
</dbReference>
<evidence type="ECO:0000256" key="1">
    <source>
        <dbReference type="ARBA" id="ARBA00009995"/>
    </source>
</evidence>
<dbReference type="Gene3D" id="3.40.50.2000">
    <property type="entry name" value="Glycogen Phosphorylase B"/>
    <property type="match status" value="2"/>
</dbReference>
<comment type="similarity">
    <text evidence="1">Belongs to the UDP-glycosyltransferase family.</text>
</comment>
<dbReference type="VEuPathDB" id="VectorBase:PPAPM1_001042"/>
<dbReference type="VEuPathDB" id="VectorBase:PPAPM1_003661"/>
<evidence type="ECO:0000313" key="5">
    <source>
        <dbReference type="Proteomes" id="UP000092462"/>
    </source>
</evidence>
<dbReference type="SUPFAM" id="SSF53756">
    <property type="entry name" value="UDP-Glycosyltransferase/glycogen phosphorylase"/>
    <property type="match status" value="2"/>
</dbReference>
<proteinExistence type="inferred from homology"/>
<dbReference type="InterPro" id="IPR002213">
    <property type="entry name" value="UDP_glucos_trans"/>
</dbReference>
<dbReference type="PANTHER" id="PTHR48043">
    <property type="entry name" value="EG:EG0003.4 PROTEIN-RELATED"/>
    <property type="match status" value="1"/>
</dbReference>
<dbReference type="PANTHER" id="PTHR48043:SF159">
    <property type="entry name" value="EG:EG0003.4 PROTEIN-RELATED"/>
    <property type="match status" value="1"/>
</dbReference>
<dbReference type="EnsemblMetazoa" id="PPAI008195-RA">
    <property type="protein sequence ID" value="PPAI008195-PA"/>
    <property type="gene ID" value="PPAI008195"/>
</dbReference>
<protein>
    <recommendedName>
        <fullName evidence="6">UDP-glycosyltransferases domain-containing protein</fullName>
    </recommendedName>
</protein>
<keyword evidence="3" id="KW-0808">Transferase</keyword>
<accession>A0A1B0DJ58</accession>
<dbReference type="Proteomes" id="UP000092462">
    <property type="component" value="Unassembled WGS sequence"/>
</dbReference>
<dbReference type="Pfam" id="PF00201">
    <property type="entry name" value="UDPGT"/>
    <property type="match status" value="2"/>
</dbReference>
<keyword evidence="5" id="KW-1185">Reference proteome</keyword>
<keyword evidence="2" id="KW-0328">Glycosyltransferase</keyword>
<dbReference type="VEuPathDB" id="VectorBase:PPAI008195"/>
<reference evidence="4" key="1">
    <citation type="submission" date="2022-08" db="UniProtKB">
        <authorList>
            <consortium name="EnsemblMetazoa"/>
        </authorList>
    </citation>
    <scope>IDENTIFICATION</scope>
    <source>
        <strain evidence="4">Israel</strain>
    </source>
</reference>
<evidence type="ECO:0000256" key="2">
    <source>
        <dbReference type="ARBA" id="ARBA00022676"/>
    </source>
</evidence>